<proteinExistence type="predicted"/>
<reference evidence="1" key="1">
    <citation type="submission" date="2019-08" db="EMBL/GenBank/DDBJ databases">
        <authorList>
            <person name="Kucharzyk K."/>
            <person name="Murdoch R.W."/>
            <person name="Higgins S."/>
            <person name="Loffler F."/>
        </authorList>
    </citation>
    <scope>NUCLEOTIDE SEQUENCE</scope>
</reference>
<protein>
    <submittedName>
        <fullName evidence="1">Uncharacterized protein</fullName>
    </submittedName>
</protein>
<gene>
    <name evidence="1" type="ORF">SDC9_178974</name>
</gene>
<organism evidence="1">
    <name type="scientific">bioreactor metagenome</name>
    <dbReference type="NCBI Taxonomy" id="1076179"/>
    <lineage>
        <taxon>unclassified sequences</taxon>
        <taxon>metagenomes</taxon>
        <taxon>ecological metagenomes</taxon>
    </lineage>
</organism>
<name>A0A645GYM5_9ZZZZ</name>
<accession>A0A645GYM5</accession>
<dbReference type="AlphaFoldDB" id="A0A645GYM5"/>
<dbReference type="EMBL" id="VSSQ01083040">
    <property type="protein sequence ID" value="MPN31500.1"/>
    <property type="molecule type" value="Genomic_DNA"/>
</dbReference>
<evidence type="ECO:0000313" key="1">
    <source>
        <dbReference type="EMBL" id="MPN31500.1"/>
    </source>
</evidence>
<comment type="caution">
    <text evidence="1">The sequence shown here is derived from an EMBL/GenBank/DDBJ whole genome shotgun (WGS) entry which is preliminary data.</text>
</comment>
<sequence>MAAHQVHQRVKKDFGVVFLQAADQTHQVLGIAIMREKPDQHISQRVIHHRVERVTQAVAAHTPVGHLVAGIFPHLAQKGSVRILDSG</sequence>